<gene>
    <name evidence="1" type="ORF">DSM101010T_24270</name>
</gene>
<sequence length="253" mass="28088">MPSVDLNESIETLVRLGGDLKQAEVDRRTQFVVHEHNGRPYYKGEFRPMLEPEAEPLHVNTLTALADYLNDNPDELDLSKLLVHVNSATDVVIRSVPTGPHKQRPVFMRAGALIPDHMFDTYVSPDKFVPYLQSCFAAGEDLETVIAVCGNVTAAAEVRQQDDGMTQTVTARMGVQRRTDIEVPNPVVLYPFSSFVEIMQPARKFVLRFKGDTDKGTLCALIPADGGAWQIAAIESISTWLREKLPEGVRVIA</sequence>
<dbReference type="EMBL" id="BLVO01000013">
    <property type="protein sequence ID" value="GFM34062.1"/>
    <property type="molecule type" value="Genomic_DNA"/>
</dbReference>
<comment type="caution">
    <text evidence="1">The sequence shown here is derived from an EMBL/GenBank/DDBJ whole genome shotgun (WGS) entry which is preliminary data.</text>
</comment>
<keyword evidence="2" id="KW-1185">Reference proteome</keyword>
<proteinExistence type="predicted"/>
<dbReference type="AlphaFoldDB" id="A0A7J0BLG3"/>
<evidence type="ECO:0000313" key="1">
    <source>
        <dbReference type="EMBL" id="GFM34062.1"/>
    </source>
</evidence>
<evidence type="ECO:0000313" key="2">
    <source>
        <dbReference type="Proteomes" id="UP000503840"/>
    </source>
</evidence>
<accession>A0A7J0BLG3</accession>
<protein>
    <submittedName>
        <fullName evidence="1">Uncharacterized protein</fullName>
    </submittedName>
</protein>
<dbReference type="Proteomes" id="UP000503840">
    <property type="component" value="Unassembled WGS sequence"/>
</dbReference>
<name>A0A7J0BLG3_9BACT</name>
<reference evidence="1 2" key="1">
    <citation type="submission" date="2020-05" db="EMBL/GenBank/DDBJ databases">
        <title>Draft genome sequence of Desulfovibrio sp. strain HN2T.</title>
        <authorList>
            <person name="Ueno A."/>
            <person name="Tamazawa S."/>
            <person name="Tamamura S."/>
            <person name="Murakami T."/>
            <person name="Kiyama T."/>
            <person name="Inomata H."/>
            <person name="Amano Y."/>
            <person name="Miyakawa K."/>
            <person name="Tamaki H."/>
            <person name="Naganuma T."/>
            <person name="Kaneko K."/>
        </authorList>
    </citation>
    <scope>NUCLEOTIDE SEQUENCE [LARGE SCALE GENOMIC DNA]</scope>
    <source>
        <strain evidence="1 2">HN2</strain>
    </source>
</reference>
<organism evidence="1 2">
    <name type="scientific">Desulfovibrio subterraneus</name>
    <dbReference type="NCBI Taxonomy" id="2718620"/>
    <lineage>
        <taxon>Bacteria</taxon>
        <taxon>Pseudomonadati</taxon>
        <taxon>Thermodesulfobacteriota</taxon>
        <taxon>Desulfovibrionia</taxon>
        <taxon>Desulfovibrionales</taxon>
        <taxon>Desulfovibrionaceae</taxon>
        <taxon>Desulfovibrio</taxon>
    </lineage>
</organism>
<dbReference type="RefSeq" id="WP_174405691.1">
    <property type="nucleotide sequence ID" value="NZ_BLVO01000013.1"/>
</dbReference>